<reference evidence="1" key="1">
    <citation type="journal article" date="2015" name="Nature">
        <title>Complex archaea that bridge the gap between prokaryotes and eukaryotes.</title>
        <authorList>
            <person name="Spang A."/>
            <person name="Saw J.H."/>
            <person name="Jorgensen S.L."/>
            <person name="Zaremba-Niedzwiedzka K."/>
            <person name="Martijn J."/>
            <person name="Lind A.E."/>
            <person name="van Eijk R."/>
            <person name="Schleper C."/>
            <person name="Guy L."/>
            <person name="Ettema T.J."/>
        </authorList>
    </citation>
    <scope>NUCLEOTIDE SEQUENCE</scope>
</reference>
<protein>
    <submittedName>
        <fullName evidence="1">Uncharacterized protein</fullName>
    </submittedName>
</protein>
<sequence>MKNSLVIGGAYWGGACWGEVYLPQRDEGRCPSNSLGYFTIWKFR</sequence>
<proteinExistence type="predicted"/>
<dbReference type="AlphaFoldDB" id="A0A0F9S2R1"/>
<gene>
    <name evidence="1" type="ORF">LCGC14_0902940</name>
</gene>
<dbReference type="EMBL" id="LAZR01002953">
    <property type="protein sequence ID" value="KKN23633.1"/>
    <property type="molecule type" value="Genomic_DNA"/>
</dbReference>
<evidence type="ECO:0000313" key="1">
    <source>
        <dbReference type="EMBL" id="KKN23633.1"/>
    </source>
</evidence>
<comment type="caution">
    <text evidence="1">The sequence shown here is derived from an EMBL/GenBank/DDBJ whole genome shotgun (WGS) entry which is preliminary data.</text>
</comment>
<name>A0A0F9S2R1_9ZZZZ</name>
<dbReference type="PROSITE" id="PS51257">
    <property type="entry name" value="PROKAR_LIPOPROTEIN"/>
    <property type="match status" value="1"/>
</dbReference>
<organism evidence="1">
    <name type="scientific">marine sediment metagenome</name>
    <dbReference type="NCBI Taxonomy" id="412755"/>
    <lineage>
        <taxon>unclassified sequences</taxon>
        <taxon>metagenomes</taxon>
        <taxon>ecological metagenomes</taxon>
    </lineage>
</organism>
<accession>A0A0F9S2R1</accession>